<evidence type="ECO:0000313" key="3">
    <source>
        <dbReference type="Proteomes" id="UP000515838"/>
    </source>
</evidence>
<dbReference type="GeneID" id="81472177"/>
<keyword evidence="1" id="KW-1133">Transmembrane helix</keyword>
<protein>
    <submittedName>
        <fullName evidence="2">Uncharacterized protein</fullName>
    </submittedName>
</protein>
<dbReference type="Proteomes" id="UP000515838">
    <property type="component" value="Chromosome"/>
</dbReference>
<name>A0A7G9TAI8_PSEMX</name>
<dbReference type="EMBL" id="CP060731">
    <property type="protein sequence ID" value="QNN77113.1"/>
    <property type="molecule type" value="Genomic_DNA"/>
</dbReference>
<organism evidence="2 3">
    <name type="scientific">Pseudoxanthomonas mexicana</name>
    <dbReference type="NCBI Taxonomy" id="128785"/>
    <lineage>
        <taxon>Bacteria</taxon>
        <taxon>Pseudomonadati</taxon>
        <taxon>Pseudomonadota</taxon>
        <taxon>Gammaproteobacteria</taxon>
        <taxon>Lysobacterales</taxon>
        <taxon>Lysobacteraceae</taxon>
        <taxon>Pseudoxanthomonas</taxon>
    </lineage>
</organism>
<reference evidence="2 3" key="1">
    <citation type="submission" date="2020-08" db="EMBL/GenBank/DDBJ databases">
        <title>Streptomycin Non-resistant strain, P. mexicana.</title>
        <authorList>
            <person name="Ganesh-Kumar S."/>
            <person name="Zhe T."/>
            <person name="Yu Z."/>
            <person name="Min Y."/>
        </authorList>
    </citation>
    <scope>NUCLEOTIDE SEQUENCE [LARGE SCALE GENOMIC DNA]</scope>
    <source>
        <strain evidence="2 3">GTZY2</strain>
    </source>
</reference>
<proteinExistence type="predicted"/>
<gene>
    <name evidence="2" type="ORF">IAE60_14420</name>
</gene>
<accession>A0A7G9TAI8</accession>
<dbReference type="RefSeq" id="WP_162111277.1">
    <property type="nucleotide sequence ID" value="NZ_CP060731.1"/>
</dbReference>
<evidence type="ECO:0000256" key="1">
    <source>
        <dbReference type="SAM" id="Phobius"/>
    </source>
</evidence>
<sequence length="47" mass="5406">MTDSTDRRPRHPVVLLFVGVLLVCDVIAGRILRRRHAHAMRLLDSSR</sequence>
<keyword evidence="1" id="KW-0472">Membrane</keyword>
<feature type="transmembrane region" description="Helical" evidence="1">
    <location>
        <begin position="12"/>
        <end position="32"/>
    </location>
</feature>
<dbReference type="AlphaFoldDB" id="A0A7G9TAI8"/>
<keyword evidence="1" id="KW-0812">Transmembrane</keyword>
<evidence type="ECO:0000313" key="2">
    <source>
        <dbReference type="EMBL" id="QNN77113.1"/>
    </source>
</evidence>